<protein>
    <submittedName>
        <fullName evidence="2">Uncharacterized protein</fullName>
    </submittedName>
</protein>
<comment type="caution">
    <text evidence="2">The sequence shown here is derived from an EMBL/GenBank/DDBJ whole genome shotgun (WGS) entry which is preliminary data.</text>
</comment>
<name>A0AAW2NLX6_9LAMI</name>
<evidence type="ECO:0000256" key="1">
    <source>
        <dbReference type="SAM" id="MobiDB-lite"/>
    </source>
</evidence>
<evidence type="ECO:0000313" key="2">
    <source>
        <dbReference type="EMBL" id="KAL0343659.1"/>
    </source>
</evidence>
<dbReference type="EMBL" id="JACGWK010000007">
    <property type="protein sequence ID" value="KAL0343659.1"/>
    <property type="molecule type" value="Genomic_DNA"/>
</dbReference>
<proteinExistence type="predicted"/>
<feature type="region of interest" description="Disordered" evidence="1">
    <location>
        <begin position="146"/>
        <end position="184"/>
    </location>
</feature>
<sequence length="184" mass="20476">MATHHETIVAAICPGRITRLLPSILTLPVLSLSYLPMFHAISLSKHFGAFRPFLPVFSQSAFRWANRSSEAAGLGPMAAAGLVSYNILAGEKVTMSADDEKWEVPRGYYHGIERHRRGIPFPCRGQGDIKYNEIIINLLPTLLSPTRSGERPQMKRLMREPQPGAKKDSRRTVVSLTETSNSFT</sequence>
<feature type="compositionally biased region" description="Polar residues" evidence="1">
    <location>
        <begin position="172"/>
        <end position="184"/>
    </location>
</feature>
<organism evidence="2">
    <name type="scientific">Sesamum angustifolium</name>
    <dbReference type="NCBI Taxonomy" id="2727405"/>
    <lineage>
        <taxon>Eukaryota</taxon>
        <taxon>Viridiplantae</taxon>
        <taxon>Streptophyta</taxon>
        <taxon>Embryophyta</taxon>
        <taxon>Tracheophyta</taxon>
        <taxon>Spermatophyta</taxon>
        <taxon>Magnoliopsida</taxon>
        <taxon>eudicotyledons</taxon>
        <taxon>Gunneridae</taxon>
        <taxon>Pentapetalae</taxon>
        <taxon>asterids</taxon>
        <taxon>lamiids</taxon>
        <taxon>Lamiales</taxon>
        <taxon>Pedaliaceae</taxon>
        <taxon>Sesamum</taxon>
    </lineage>
</organism>
<dbReference type="AlphaFoldDB" id="A0AAW2NLX6"/>
<reference evidence="2" key="1">
    <citation type="submission" date="2020-06" db="EMBL/GenBank/DDBJ databases">
        <authorList>
            <person name="Li T."/>
            <person name="Hu X."/>
            <person name="Zhang T."/>
            <person name="Song X."/>
            <person name="Zhang H."/>
            <person name="Dai N."/>
            <person name="Sheng W."/>
            <person name="Hou X."/>
            <person name="Wei L."/>
        </authorList>
    </citation>
    <scope>NUCLEOTIDE SEQUENCE</scope>
    <source>
        <strain evidence="2">G01</strain>
        <tissue evidence="2">Leaf</tissue>
    </source>
</reference>
<reference evidence="2" key="2">
    <citation type="journal article" date="2024" name="Plant">
        <title>Genomic evolution and insights into agronomic trait innovations of Sesamum species.</title>
        <authorList>
            <person name="Miao H."/>
            <person name="Wang L."/>
            <person name="Qu L."/>
            <person name="Liu H."/>
            <person name="Sun Y."/>
            <person name="Le M."/>
            <person name="Wang Q."/>
            <person name="Wei S."/>
            <person name="Zheng Y."/>
            <person name="Lin W."/>
            <person name="Duan Y."/>
            <person name="Cao H."/>
            <person name="Xiong S."/>
            <person name="Wang X."/>
            <person name="Wei L."/>
            <person name="Li C."/>
            <person name="Ma Q."/>
            <person name="Ju M."/>
            <person name="Zhao R."/>
            <person name="Li G."/>
            <person name="Mu C."/>
            <person name="Tian Q."/>
            <person name="Mei H."/>
            <person name="Zhang T."/>
            <person name="Gao T."/>
            <person name="Zhang H."/>
        </authorList>
    </citation>
    <scope>NUCLEOTIDE SEQUENCE</scope>
    <source>
        <strain evidence="2">G01</strain>
    </source>
</reference>
<feature type="compositionally biased region" description="Basic and acidic residues" evidence="1">
    <location>
        <begin position="148"/>
        <end position="171"/>
    </location>
</feature>
<gene>
    <name evidence="2" type="ORF">Sangu_1253300</name>
</gene>
<accession>A0AAW2NLX6</accession>